<dbReference type="SUPFAM" id="SSF53335">
    <property type="entry name" value="S-adenosyl-L-methionine-dependent methyltransferases"/>
    <property type="match status" value="1"/>
</dbReference>
<gene>
    <name evidence="6" type="ORF">B5807_09921</name>
</gene>
<evidence type="ECO:0000313" key="6">
    <source>
        <dbReference type="EMBL" id="OSS47293.1"/>
    </source>
</evidence>
<proteinExistence type="predicted"/>
<dbReference type="InParanoid" id="A0A1Y2LTZ8"/>
<keyword evidence="7" id="KW-1185">Reference proteome</keyword>
<dbReference type="InterPro" id="IPR001077">
    <property type="entry name" value="COMT_C"/>
</dbReference>
<evidence type="ECO:0000256" key="1">
    <source>
        <dbReference type="ARBA" id="ARBA00022603"/>
    </source>
</evidence>
<feature type="domain" description="O-methyltransferase C-terminal" evidence="5">
    <location>
        <begin position="171"/>
        <end position="312"/>
    </location>
</feature>
<dbReference type="GO" id="GO:0032259">
    <property type="term" value="P:methylation"/>
    <property type="evidence" value="ECO:0007669"/>
    <property type="project" value="UniProtKB-KW"/>
</dbReference>
<dbReference type="Proteomes" id="UP000193240">
    <property type="component" value="Unassembled WGS sequence"/>
</dbReference>
<accession>A0A1Y2LTZ8</accession>
<evidence type="ECO:0000313" key="7">
    <source>
        <dbReference type="Proteomes" id="UP000193240"/>
    </source>
</evidence>
<keyword evidence="3" id="KW-0949">S-adenosyl-L-methionine</keyword>
<dbReference type="PANTHER" id="PTHR43712:SF1">
    <property type="entry name" value="HYPOTHETICAL O-METHYLTRANSFERASE (EUROFUNG)-RELATED"/>
    <property type="match status" value="1"/>
</dbReference>
<keyword evidence="1" id="KW-0489">Methyltransferase</keyword>
<dbReference type="InterPro" id="IPR016461">
    <property type="entry name" value="COMT-like"/>
</dbReference>
<dbReference type="Gene3D" id="3.40.50.150">
    <property type="entry name" value="Vaccinia Virus protein VP39"/>
    <property type="match status" value="1"/>
</dbReference>
<evidence type="ECO:0000256" key="2">
    <source>
        <dbReference type="ARBA" id="ARBA00022679"/>
    </source>
</evidence>
<dbReference type="EMBL" id="KZ107849">
    <property type="protein sequence ID" value="OSS47293.1"/>
    <property type="molecule type" value="Genomic_DNA"/>
</dbReference>
<protein>
    <recommendedName>
        <fullName evidence="5">O-methyltransferase C-terminal domain-containing protein</fullName>
    </recommendedName>
</protein>
<dbReference type="PROSITE" id="PS51683">
    <property type="entry name" value="SAM_OMT_II"/>
    <property type="match status" value="1"/>
</dbReference>
<feature type="active site" description="Proton acceptor" evidence="4">
    <location>
        <position position="242"/>
    </location>
</feature>
<dbReference type="PANTHER" id="PTHR43712">
    <property type="entry name" value="PUTATIVE (AFU_ORTHOLOGUE AFUA_4G14580)-RELATED"/>
    <property type="match status" value="1"/>
</dbReference>
<dbReference type="InterPro" id="IPR029063">
    <property type="entry name" value="SAM-dependent_MTases_sf"/>
</dbReference>
<reference evidence="6 7" key="1">
    <citation type="journal article" date="2017" name="Genome Announc.">
        <title>Genome sequence of the saprophytic ascomycete Epicoccum nigrum ICMP 19927 strain isolated from New Zealand.</title>
        <authorList>
            <person name="Fokin M."/>
            <person name="Fleetwood D."/>
            <person name="Weir B.S."/>
            <person name="Villas-Boas S.G."/>
        </authorList>
    </citation>
    <scope>NUCLEOTIDE SEQUENCE [LARGE SCALE GENOMIC DNA]</scope>
    <source>
        <strain evidence="6 7">ICMP 19927</strain>
    </source>
</reference>
<dbReference type="AlphaFoldDB" id="A0A1Y2LTZ8"/>
<dbReference type="GO" id="GO:0008171">
    <property type="term" value="F:O-methyltransferase activity"/>
    <property type="evidence" value="ECO:0007669"/>
    <property type="project" value="InterPro"/>
</dbReference>
<dbReference type="PIRSF" id="PIRSF005739">
    <property type="entry name" value="O-mtase"/>
    <property type="match status" value="1"/>
</dbReference>
<keyword evidence="2" id="KW-0808">Transferase</keyword>
<organism evidence="6 7">
    <name type="scientific">Epicoccum nigrum</name>
    <name type="common">Soil fungus</name>
    <name type="synonym">Epicoccum purpurascens</name>
    <dbReference type="NCBI Taxonomy" id="105696"/>
    <lineage>
        <taxon>Eukaryota</taxon>
        <taxon>Fungi</taxon>
        <taxon>Dikarya</taxon>
        <taxon>Ascomycota</taxon>
        <taxon>Pezizomycotina</taxon>
        <taxon>Dothideomycetes</taxon>
        <taxon>Pleosporomycetidae</taxon>
        <taxon>Pleosporales</taxon>
        <taxon>Pleosporineae</taxon>
        <taxon>Didymellaceae</taxon>
        <taxon>Epicoccum</taxon>
    </lineage>
</organism>
<name>A0A1Y2LTZ8_EPING</name>
<dbReference type="Pfam" id="PF00891">
    <property type="entry name" value="Methyltransf_2"/>
    <property type="match status" value="1"/>
</dbReference>
<evidence type="ECO:0000256" key="3">
    <source>
        <dbReference type="ARBA" id="ARBA00022691"/>
    </source>
</evidence>
<sequence>MDAILETLEVAAITAQKEVIPEEWRVRLLSAASNLVTALQRPEETVMRESFWMGRSMAVRVLQDLSVFDHITAKLPPYSMTSGYVVELDEATYGPNRLTQALTNKQIKGMFECIFDGGMEMMGKMPAYLAKKGYKNPDDQADGPLQYHWFPVQEKLLDDLHRPIAPDSILYVDVAGGRGHDLLAFKKKFDHIPGKYYLFDVPHIVNHHTLDLGDRVQRVAFDFFQDQVISDSRIYFMKFVLHDWSDEKCLAILKNVTSSMERGYSQLIIEDFILLPTGAALLPTLFDMQMITFLAGMEQTEKQWCVLLDRAGLIIDGFHQPPGDGTGIIVTQLK</sequence>
<evidence type="ECO:0000256" key="4">
    <source>
        <dbReference type="PIRSR" id="PIRSR005739-1"/>
    </source>
</evidence>
<evidence type="ECO:0000259" key="5">
    <source>
        <dbReference type="Pfam" id="PF00891"/>
    </source>
</evidence>